<evidence type="ECO:0000256" key="1">
    <source>
        <dbReference type="ARBA" id="ARBA00023015"/>
    </source>
</evidence>
<dbReference type="InterPro" id="IPR005471">
    <property type="entry name" value="Tscrpt_reg_IclR_N"/>
</dbReference>
<dbReference type="Proteomes" id="UP000494135">
    <property type="component" value="Unassembled WGS sequence"/>
</dbReference>
<dbReference type="GO" id="GO:0003700">
    <property type="term" value="F:DNA-binding transcription factor activity"/>
    <property type="evidence" value="ECO:0007669"/>
    <property type="project" value="TreeGrafter"/>
</dbReference>
<evidence type="ECO:0000313" key="7">
    <source>
        <dbReference type="Proteomes" id="UP000494135"/>
    </source>
</evidence>
<dbReference type="InterPro" id="IPR029016">
    <property type="entry name" value="GAF-like_dom_sf"/>
</dbReference>
<evidence type="ECO:0000313" key="6">
    <source>
        <dbReference type="EMBL" id="CAB3771849.1"/>
    </source>
</evidence>
<organism evidence="6 7">
    <name type="scientific">Burkholderia puraquae</name>
    <dbReference type="NCBI Taxonomy" id="1904757"/>
    <lineage>
        <taxon>Bacteria</taxon>
        <taxon>Pseudomonadati</taxon>
        <taxon>Pseudomonadota</taxon>
        <taxon>Betaproteobacteria</taxon>
        <taxon>Burkholderiales</taxon>
        <taxon>Burkholderiaceae</taxon>
        <taxon>Burkholderia</taxon>
        <taxon>Burkholderia cepacia complex</taxon>
    </lineage>
</organism>
<dbReference type="PANTHER" id="PTHR30136">
    <property type="entry name" value="HELIX-TURN-HELIX TRANSCRIPTIONAL REGULATOR, ICLR FAMILY"/>
    <property type="match status" value="1"/>
</dbReference>
<evidence type="ECO:0000256" key="2">
    <source>
        <dbReference type="ARBA" id="ARBA00023125"/>
    </source>
</evidence>
<evidence type="ECO:0008006" key="8">
    <source>
        <dbReference type="Google" id="ProtNLM"/>
    </source>
</evidence>
<dbReference type="GO" id="GO:0003677">
    <property type="term" value="F:DNA binding"/>
    <property type="evidence" value="ECO:0007669"/>
    <property type="project" value="UniProtKB-KW"/>
</dbReference>
<protein>
    <recommendedName>
        <fullName evidence="8">IclR family transcriptional regulator</fullName>
    </recommendedName>
</protein>
<gene>
    <name evidence="6" type="ORF">LMG29660_06999</name>
</gene>
<sequence>MKVTFIFRVPAAATRHVCPASHEVDMSKVETNNPAEGGVAAVNRALTALLAFGNAPGGLMLAQVSEETGLNMSTLLRMFESLEQFRFIKRLPDGRYVLGPAVFQLGMMYRESFQLRAYVMPILSKLSVATGETAAFYVREGDQRVCLFRIQAQRSVRTHLREGDRFPLDVGAAGRVLLAFSGTRGGDYEKTAEQGYAVSIAERDPESAAIACPAFGVGRVLSGAISLGVPRYRFNKKVQADYLPYVQAAAAELTHALGGDLPAAGGAFRAADQLGELLE</sequence>
<feature type="domain" description="HTH iclR-type" evidence="4">
    <location>
        <begin position="39"/>
        <end position="100"/>
    </location>
</feature>
<keyword evidence="3" id="KW-0804">Transcription</keyword>
<dbReference type="Pfam" id="PF01614">
    <property type="entry name" value="IclR_C"/>
    <property type="match status" value="2"/>
</dbReference>
<feature type="domain" description="IclR-ED" evidence="5">
    <location>
        <begin position="101"/>
        <end position="259"/>
    </location>
</feature>
<dbReference type="GO" id="GO:0045892">
    <property type="term" value="P:negative regulation of DNA-templated transcription"/>
    <property type="evidence" value="ECO:0007669"/>
    <property type="project" value="TreeGrafter"/>
</dbReference>
<dbReference type="EMBL" id="CADIKG010000036">
    <property type="protein sequence ID" value="CAB3771849.1"/>
    <property type="molecule type" value="Genomic_DNA"/>
</dbReference>
<evidence type="ECO:0000259" key="4">
    <source>
        <dbReference type="PROSITE" id="PS51077"/>
    </source>
</evidence>
<keyword evidence="1" id="KW-0805">Transcription regulation</keyword>
<dbReference type="SUPFAM" id="SSF46785">
    <property type="entry name" value="Winged helix' DNA-binding domain"/>
    <property type="match status" value="1"/>
</dbReference>
<evidence type="ECO:0000259" key="5">
    <source>
        <dbReference type="PROSITE" id="PS51078"/>
    </source>
</evidence>
<dbReference type="PROSITE" id="PS51078">
    <property type="entry name" value="ICLR_ED"/>
    <property type="match status" value="1"/>
</dbReference>
<dbReference type="AlphaFoldDB" id="A0A6J5EZ23"/>
<dbReference type="Gene3D" id="3.30.450.40">
    <property type="match status" value="2"/>
</dbReference>
<evidence type="ECO:0000256" key="3">
    <source>
        <dbReference type="ARBA" id="ARBA00023163"/>
    </source>
</evidence>
<accession>A0A6J5EZ23</accession>
<proteinExistence type="predicted"/>
<dbReference type="SUPFAM" id="SSF55781">
    <property type="entry name" value="GAF domain-like"/>
    <property type="match status" value="1"/>
</dbReference>
<dbReference type="PROSITE" id="PS51077">
    <property type="entry name" value="HTH_ICLR"/>
    <property type="match status" value="1"/>
</dbReference>
<dbReference type="SMART" id="SM00346">
    <property type="entry name" value="HTH_ICLR"/>
    <property type="match status" value="1"/>
</dbReference>
<dbReference type="PANTHER" id="PTHR30136:SF39">
    <property type="entry name" value="TRANSCRIPTIONAL REGULATORY PROTEIN"/>
    <property type="match status" value="1"/>
</dbReference>
<dbReference type="InterPro" id="IPR036388">
    <property type="entry name" value="WH-like_DNA-bd_sf"/>
</dbReference>
<dbReference type="InterPro" id="IPR050707">
    <property type="entry name" value="HTH_MetabolicPath_Reg"/>
</dbReference>
<dbReference type="Gene3D" id="1.10.10.10">
    <property type="entry name" value="Winged helix-like DNA-binding domain superfamily/Winged helix DNA-binding domain"/>
    <property type="match status" value="1"/>
</dbReference>
<reference evidence="6 7" key="1">
    <citation type="submission" date="2020-04" db="EMBL/GenBank/DDBJ databases">
        <authorList>
            <person name="De Canck E."/>
        </authorList>
    </citation>
    <scope>NUCLEOTIDE SEQUENCE [LARGE SCALE GENOMIC DNA]</scope>
    <source>
        <strain evidence="6 7">LMG 29660</strain>
    </source>
</reference>
<dbReference type="Pfam" id="PF09339">
    <property type="entry name" value="HTH_IclR"/>
    <property type="match status" value="1"/>
</dbReference>
<dbReference type="InterPro" id="IPR014757">
    <property type="entry name" value="Tscrpt_reg_IclR_C"/>
</dbReference>
<dbReference type="InterPro" id="IPR036390">
    <property type="entry name" value="WH_DNA-bd_sf"/>
</dbReference>
<name>A0A6J5EZ23_9BURK</name>
<keyword evidence="2" id="KW-0238">DNA-binding</keyword>